<evidence type="ECO:0000256" key="1">
    <source>
        <dbReference type="ARBA" id="ARBA00023125"/>
    </source>
</evidence>
<dbReference type="InterPro" id="IPR050807">
    <property type="entry name" value="TransReg_Diox_bact_type"/>
</dbReference>
<dbReference type="RefSeq" id="WP_117983576.1">
    <property type="nucleotide sequence ID" value="NZ_QSOE01000144.1"/>
</dbReference>
<dbReference type="PROSITE" id="PS50943">
    <property type="entry name" value="HTH_CROC1"/>
    <property type="match status" value="1"/>
</dbReference>
<evidence type="ECO:0000259" key="2">
    <source>
        <dbReference type="PROSITE" id="PS50943"/>
    </source>
</evidence>
<dbReference type="GO" id="GO:0005829">
    <property type="term" value="C:cytosol"/>
    <property type="evidence" value="ECO:0007669"/>
    <property type="project" value="TreeGrafter"/>
</dbReference>
<dbReference type="Proteomes" id="UP000262524">
    <property type="component" value="Unassembled WGS sequence"/>
</dbReference>
<accession>A0A374N8A2</accession>
<proteinExistence type="predicted"/>
<dbReference type="Gene3D" id="1.10.260.40">
    <property type="entry name" value="lambda repressor-like DNA-binding domains"/>
    <property type="match status" value="1"/>
</dbReference>
<dbReference type="SMART" id="SM00530">
    <property type="entry name" value="HTH_XRE"/>
    <property type="match status" value="1"/>
</dbReference>
<dbReference type="PANTHER" id="PTHR46797:SF1">
    <property type="entry name" value="METHYLPHOSPHONATE SYNTHASE"/>
    <property type="match status" value="1"/>
</dbReference>
<dbReference type="AlphaFoldDB" id="A0A374N8A2"/>
<dbReference type="InterPro" id="IPR010982">
    <property type="entry name" value="Lambda_DNA-bd_dom_sf"/>
</dbReference>
<reference evidence="3 4" key="1">
    <citation type="submission" date="2018-08" db="EMBL/GenBank/DDBJ databases">
        <title>A genome reference for cultivated species of the human gut microbiota.</title>
        <authorList>
            <person name="Zou Y."/>
            <person name="Xue W."/>
            <person name="Luo G."/>
        </authorList>
    </citation>
    <scope>NUCLEOTIDE SEQUENCE [LARGE SCALE GENOMIC DNA]</scope>
    <source>
        <strain evidence="3 4">TM10-1AC</strain>
    </source>
</reference>
<dbReference type="GO" id="GO:0003677">
    <property type="term" value="F:DNA binding"/>
    <property type="evidence" value="ECO:0007669"/>
    <property type="project" value="UniProtKB-KW"/>
</dbReference>
<protein>
    <submittedName>
        <fullName evidence="3">XRE family transcriptional regulator</fullName>
    </submittedName>
</protein>
<organism evidence="3 4">
    <name type="scientific">Anaerobutyricum hallii</name>
    <dbReference type="NCBI Taxonomy" id="39488"/>
    <lineage>
        <taxon>Bacteria</taxon>
        <taxon>Bacillati</taxon>
        <taxon>Bacillota</taxon>
        <taxon>Clostridia</taxon>
        <taxon>Lachnospirales</taxon>
        <taxon>Lachnospiraceae</taxon>
        <taxon>Anaerobutyricum</taxon>
    </lineage>
</organism>
<name>A0A374N8A2_9FIRM</name>
<dbReference type="SUPFAM" id="SSF47413">
    <property type="entry name" value="lambda repressor-like DNA-binding domains"/>
    <property type="match status" value="1"/>
</dbReference>
<dbReference type="CDD" id="cd00093">
    <property type="entry name" value="HTH_XRE"/>
    <property type="match status" value="1"/>
</dbReference>
<dbReference type="GO" id="GO:0003700">
    <property type="term" value="F:DNA-binding transcription factor activity"/>
    <property type="evidence" value="ECO:0007669"/>
    <property type="project" value="TreeGrafter"/>
</dbReference>
<dbReference type="EMBL" id="QSOE01000144">
    <property type="protein sequence ID" value="RGI79914.1"/>
    <property type="molecule type" value="Genomic_DNA"/>
</dbReference>
<gene>
    <name evidence="3" type="ORF">DXD91_14045</name>
</gene>
<dbReference type="Pfam" id="PF01381">
    <property type="entry name" value="HTH_3"/>
    <property type="match status" value="1"/>
</dbReference>
<dbReference type="InterPro" id="IPR001387">
    <property type="entry name" value="Cro/C1-type_HTH"/>
</dbReference>
<evidence type="ECO:0000313" key="3">
    <source>
        <dbReference type="EMBL" id="RGI79914.1"/>
    </source>
</evidence>
<comment type="caution">
    <text evidence="3">The sequence shown here is derived from an EMBL/GenBank/DDBJ whole genome shotgun (WGS) entry which is preliminary data.</text>
</comment>
<feature type="domain" description="HTH cro/C1-type" evidence="2">
    <location>
        <begin position="6"/>
        <end position="60"/>
    </location>
</feature>
<dbReference type="PANTHER" id="PTHR46797">
    <property type="entry name" value="HTH-TYPE TRANSCRIPTIONAL REGULATOR"/>
    <property type="match status" value="1"/>
</dbReference>
<sequence length="177" mass="20393">MVGKKIRAYREFRRFSQIQLAELSGINVGTIRKYELGIRNPKPEQLEKIAAALGLNVSVFLDFNIETIGDVLSLLFAIDDSVNLSLSETEDQKIILNFDNPMMQDFLKKWCQFKNIYEKEKAEILSIKDESKRQEELDKLEATQEEWKLRAMGTTIGCHTVIKKGTEDNVIKTYDLT</sequence>
<evidence type="ECO:0000313" key="4">
    <source>
        <dbReference type="Proteomes" id="UP000262524"/>
    </source>
</evidence>
<keyword evidence="1" id="KW-0238">DNA-binding</keyword>